<evidence type="ECO:0000313" key="2">
    <source>
        <dbReference type="Proteomes" id="UP001552427"/>
    </source>
</evidence>
<gene>
    <name evidence="1" type="ORF">AB0K40_20000</name>
</gene>
<accession>A0ABV3H5J2</accession>
<comment type="caution">
    <text evidence="1">The sequence shown here is derived from an EMBL/GenBank/DDBJ whole genome shotgun (WGS) entry which is preliminary data.</text>
</comment>
<dbReference type="RefSeq" id="WP_364451739.1">
    <property type="nucleotide sequence ID" value="NZ_JBFARM010000005.1"/>
</dbReference>
<organism evidence="1 2">
    <name type="scientific">Nonomuraea bangladeshensis</name>
    <dbReference type="NCBI Taxonomy" id="404385"/>
    <lineage>
        <taxon>Bacteria</taxon>
        <taxon>Bacillati</taxon>
        <taxon>Actinomycetota</taxon>
        <taxon>Actinomycetes</taxon>
        <taxon>Streptosporangiales</taxon>
        <taxon>Streptosporangiaceae</taxon>
        <taxon>Nonomuraea</taxon>
    </lineage>
</organism>
<proteinExistence type="predicted"/>
<dbReference type="Proteomes" id="UP001552427">
    <property type="component" value="Unassembled WGS sequence"/>
</dbReference>
<evidence type="ECO:0000313" key="1">
    <source>
        <dbReference type="EMBL" id="MEV4287797.1"/>
    </source>
</evidence>
<protein>
    <submittedName>
        <fullName evidence="1">Uncharacterized protein</fullName>
    </submittedName>
</protein>
<name>A0ABV3H5J2_9ACTN</name>
<keyword evidence="2" id="KW-1185">Reference proteome</keyword>
<reference evidence="1 2" key="1">
    <citation type="submission" date="2024-06" db="EMBL/GenBank/DDBJ databases">
        <title>The Natural Products Discovery Center: Release of the First 8490 Sequenced Strains for Exploring Actinobacteria Biosynthetic Diversity.</title>
        <authorList>
            <person name="Kalkreuter E."/>
            <person name="Kautsar S.A."/>
            <person name="Yang D."/>
            <person name="Bader C.D."/>
            <person name="Teijaro C.N."/>
            <person name="Fluegel L."/>
            <person name="Davis C.M."/>
            <person name="Simpson J.R."/>
            <person name="Lauterbach L."/>
            <person name="Steele A.D."/>
            <person name="Gui C."/>
            <person name="Meng S."/>
            <person name="Li G."/>
            <person name="Viehrig K."/>
            <person name="Ye F."/>
            <person name="Su P."/>
            <person name="Kiefer A.F."/>
            <person name="Nichols A."/>
            <person name="Cepeda A.J."/>
            <person name="Yan W."/>
            <person name="Fan B."/>
            <person name="Jiang Y."/>
            <person name="Adhikari A."/>
            <person name="Zheng C.-J."/>
            <person name="Schuster L."/>
            <person name="Cowan T.M."/>
            <person name="Smanski M.J."/>
            <person name="Chevrette M.G."/>
            <person name="De Carvalho L.P.S."/>
            <person name="Shen B."/>
        </authorList>
    </citation>
    <scope>NUCLEOTIDE SEQUENCE [LARGE SCALE GENOMIC DNA]</scope>
    <source>
        <strain evidence="1 2">NPDC049574</strain>
    </source>
</reference>
<sequence length="259" mass="28591">MWPVRVRRVMMFAMSGVTAGALLGVGGAAIVRRLDQKAVPEAGTPYNGHRLRGAESLSPRAWVAPITLPPTRLVGDPPLPGALTPGPTTLPYKISRHPDLGFQTEVSASRRVRQDSGWIRYQDVAWPDRPYVDLTVTFHPQALDTALVATRRRHLFLRNEGYREMRWVIGSGGRFGGKWAVLEGAVGVNAVYPQEGSLDPDTDLERWYTLYFDDGRGAGYEILATYQPQFATRAAEEVGHLLWAFTLIGVKAPSRLPAS</sequence>
<dbReference type="EMBL" id="JBFARM010000005">
    <property type="protein sequence ID" value="MEV4287797.1"/>
    <property type="molecule type" value="Genomic_DNA"/>
</dbReference>